<dbReference type="EMBL" id="FTNT01000006">
    <property type="protein sequence ID" value="SIS04179.1"/>
    <property type="molecule type" value="Genomic_DNA"/>
</dbReference>
<dbReference type="OrthoDB" id="4564089at2"/>
<dbReference type="InterPro" id="IPR009959">
    <property type="entry name" value="Cyclase_SnoaL-like"/>
</dbReference>
<evidence type="ECO:0000313" key="2">
    <source>
        <dbReference type="Proteomes" id="UP000186218"/>
    </source>
</evidence>
<organism evidence="1 2">
    <name type="scientific">Williamsia sterculiae</name>
    <dbReference type="NCBI Taxonomy" id="1344003"/>
    <lineage>
        <taxon>Bacteria</taxon>
        <taxon>Bacillati</taxon>
        <taxon>Actinomycetota</taxon>
        <taxon>Actinomycetes</taxon>
        <taxon>Mycobacteriales</taxon>
        <taxon>Nocardiaceae</taxon>
        <taxon>Williamsia</taxon>
    </lineage>
</organism>
<dbReference type="AlphaFoldDB" id="A0A1N7FV55"/>
<keyword evidence="2" id="KW-1185">Reference proteome</keyword>
<dbReference type="GO" id="GO:0030638">
    <property type="term" value="P:polyketide metabolic process"/>
    <property type="evidence" value="ECO:0007669"/>
    <property type="project" value="InterPro"/>
</dbReference>
<proteinExistence type="predicted"/>
<dbReference type="RefSeq" id="WP_076479615.1">
    <property type="nucleotide sequence ID" value="NZ_FTNT01000006.1"/>
</dbReference>
<dbReference type="InterPro" id="IPR032710">
    <property type="entry name" value="NTF2-like_dom_sf"/>
</dbReference>
<gene>
    <name evidence="1" type="ORF">SAMN05445060_2311</name>
</gene>
<dbReference type="Pfam" id="PF07366">
    <property type="entry name" value="SnoaL"/>
    <property type="match status" value="1"/>
</dbReference>
<sequence length="136" mass="15881">MDLIALQRRVHQSWTDQRWHEWLHSCADDYRFQLTPTVHLGVEHTLTWSRAWFEAFPDYREQVRAVYSSDDAVAYELIGTGSSEADLTFLGQTLARHSPGAHFELHYAKVLVFNSDRKVTDDRQYLDPASLRDQLT</sequence>
<protein>
    <submittedName>
        <fullName evidence="1">SnoaL-like polyketide cyclase</fullName>
    </submittedName>
</protein>
<dbReference type="STRING" id="1344003.SAMN05445060_2311"/>
<reference evidence="1 2" key="1">
    <citation type="submission" date="2017-01" db="EMBL/GenBank/DDBJ databases">
        <authorList>
            <person name="Mah S.A."/>
            <person name="Swanson W.J."/>
            <person name="Moy G.W."/>
            <person name="Vacquier V.D."/>
        </authorList>
    </citation>
    <scope>NUCLEOTIDE SEQUENCE [LARGE SCALE GENOMIC DNA]</scope>
    <source>
        <strain evidence="1 2">CPCC 203464</strain>
    </source>
</reference>
<name>A0A1N7FV55_9NOCA</name>
<dbReference type="SUPFAM" id="SSF54427">
    <property type="entry name" value="NTF2-like"/>
    <property type="match status" value="1"/>
</dbReference>
<dbReference type="Gene3D" id="3.10.450.50">
    <property type="match status" value="1"/>
</dbReference>
<evidence type="ECO:0000313" key="1">
    <source>
        <dbReference type="EMBL" id="SIS04179.1"/>
    </source>
</evidence>
<accession>A0A1N7FV55</accession>
<dbReference type="Proteomes" id="UP000186218">
    <property type="component" value="Unassembled WGS sequence"/>
</dbReference>